<organism evidence="6 7">
    <name type="scientific">Paraburkholderia terrae</name>
    <dbReference type="NCBI Taxonomy" id="311230"/>
    <lineage>
        <taxon>Bacteria</taxon>
        <taxon>Pseudomonadati</taxon>
        <taxon>Pseudomonadota</taxon>
        <taxon>Betaproteobacteria</taxon>
        <taxon>Burkholderiales</taxon>
        <taxon>Burkholderiaceae</taxon>
        <taxon>Paraburkholderia</taxon>
    </lineage>
</organism>
<dbReference type="CDD" id="cd08414">
    <property type="entry name" value="PBP2_LTTR_aromatics_like"/>
    <property type="match status" value="1"/>
</dbReference>
<gene>
    <name evidence="6" type="ORF">C2L65_44885</name>
</gene>
<keyword evidence="2" id="KW-0805">Transcription regulation</keyword>
<evidence type="ECO:0000313" key="7">
    <source>
        <dbReference type="Proteomes" id="UP000243502"/>
    </source>
</evidence>
<dbReference type="GO" id="GO:0003677">
    <property type="term" value="F:DNA binding"/>
    <property type="evidence" value="ECO:0007669"/>
    <property type="project" value="UniProtKB-KW"/>
</dbReference>
<dbReference type="KEGG" id="pter:C2L65_44885"/>
<accession>A0A2I8F598</accession>
<dbReference type="InterPro" id="IPR000847">
    <property type="entry name" value="LysR_HTH_N"/>
</dbReference>
<evidence type="ECO:0000256" key="2">
    <source>
        <dbReference type="ARBA" id="ARBA00023015"/>
    </source>
</evidence>
<dbReference type="SUPFAM" id="SSF46785">
    <property type="entry name" value="Winged helix' DNA-binding domain"/>
    <property type="match status" value="1"/>
</dbReference>
<dbReference type="InterPro" id="IPR036388">
    <property type="entry name" value="WH-like_DNA-bd_sf"/>
</dbReference>
<dbReference type="PANTHER" id="PTHR30346">
    <property type="entry name" value="TRANSCRIPTIONAL DUAL REGULATOR HCAR-RELATED"/>
    <property type="match status" value="1"/>
</dbReference>
<dbReference type="AlphaFoldDB" id="A0A2I8F598"/>
<evidence type="ECO:0000256" key="4">
    <source>
        <dbReference type="ARBA" id="ARBA00023163"/>
    </source>
</evidence>
<dbReference type="EMBL" id="CP026114">
    <property type="protein sequence ID" value="AUT66721.1"/>
    <property type="molecule type" value="Genomic_DNA"/>
</dbReference>
<dbReference type="PANTHER" id="PTHR30346:SF0">
    <property type="entry name" value="HCA OPERON TRANSCRIPTIONAL ACTIVATOR HCAR"/>
    <property type="match status" value="1"/>
</dbReference>
<comment type="similarity">
    <text evidence="1">Belongs to the LysR transcriptional regulatory family.</text>
</comment>
<evidence type="ECO:0000256" key="3">
    <source>
        <dbReference type="ARBA" id="ARBA00023125"/>
    </source>
</evidence>
<dbReference type="FunFam" id="1.10.10.10:FF:000001">
    <property type="entry name" value="LysR family transcriptional regulator"/>
    <property type="match status" value="1"/>
</dbReference>
<sequence length="355" mass="39331">MYIDDRLSTALHLTHEEQCTITETDMIDLRRVRYFVSAAEQLHFGRAAERMNVVQPAISQQIKRFEEELGSKLFERCGNEVRLTEVGQQMLPECRRLLEQADEAMRVARAVRTGMRGRISFAFVDNAVCSLLPPLIRSYRQRYPNVELRLQTLSREEQVAGLNDRRIDIGLLPGPVNCEGLESDTFVGGPLIAAVSRGHPLASQTSVPLKALQDEPFVLFPAGIKSRLLEIIIAACANAGFTPRVAQEAMHIHTVLALVDAGVGVTLVPPWVVREGVHDVSFVKLETSTPAYDLKFAWRTDSSNVALDGLRTIARTNCSPESLQASGSLSVIDQSQIVNLPYQSHELESSNDCPV</sequence>
<dbReference type="GO" id="GO:0032993">
    <property type="term" value="C:protein-DNA complex"/>
    <property type="evidence" value="ECO:0007669"/>
    <property type="project" value="TreeGrafter"/>
</dbReference>
<evidence type="ECO:0000313" key="6">
    <source>
        <dbReference type="EMBL" id="AUT66721.1"/>
    </source>
</evidence>
<dbReference type="Pfam" id="PF03466">
    <property type="entry name" value="LysR_substrate"/>
    <property type="match status" value="1"/>
</dbReference>
<dbReference type="Gene3D" id="3.40.190.10">
    <property type="entry name" value="Periplasmic binding protein-like II"/>
    <property type="match status" value="2"/>
</dbReference>
<evidence type="ECO:0000259" key="5">
    <source>
        <dbReference type="PROSITE" id="PS50931"/>
    </source>
</evidence>
<dbReference type="SUPFAM" id="SSF53850">
    <property type="entry name" value="Periplasmic binding protein-like II"/>
    <property type="match status" value="1"/>
</dbReference>
<dbReference type="Proteomes" id="UP000243502">
    <property type="component" value="Chromosome 4"/>
</dbReference>
<keyword evidence="3" id="KW-0238">DNA-binding</keyword>
<dbReference type="Pfam" id="PF00126">
    <property type="entry name" value="HTH_1"/>
    <property type="match status" value="1"/>
</dbReference>
<name>A0A2I8F598_9BURK</name>
<evidence type="ECO:0000256" key="1">
    <source>
        <dbReference type="ARBA" id="ARBA00009437"/>
    </source>
</evidence>
<dbReference type="PROSITE" id="PS50931">
    <property type="entry name" value="HTH_LYSR"/>
    <property type="match status" value="1"/>
</dbReference>
<dbReference type="PRINTS" id="PR00039">
    <property type="entry name" value="HTHLYSR"/>
</dbReference>
<dbReference type="GO" id="GO:0003700">
    <property type="term" value="F:DNA-binding transcription factor activity"/>
    <property type="evidence" value="ECO:0007669"/>
    <property type="project" value="InterPro"/>
</dbReference>
<protein>
    <submittedName>
        <fullName evidence="6">LysR family transcriptional regulator</fullName>
    </submittedName>
</protein>
<feature type="domain" description="HTH lysR-type" evidence="5">
    <location>
        <begin position="27"/>
        <end position="84"/>
    </location>
</feature>
<reference evidence="6 7" key="1">
    <citation type="submission" date="2018-01" db="EMBL/GenBank/DDBJ databases">
        <title>Species boundaries and ecological features among Paraburkholderia terrae DSMZ17804T, P. hospita DSMZ17164T and P. caribensis DSMZ13236T.</title>
        <authorList>
            <person name="Pratama A.A."/>
        </authorList>
    </citation>
    <scope>NUCLEOTIDE SEQUENCE [LARGE SCALE GENOMIC DNA]</scope>
    <source>
        <strain evidence="6 7">DSM 17804</strain>
    </source>
</reference>
<keyword evidence="4" id="KW-0804">Transcription</keyword>
<proteinExistence type="inferred from homology"/>
<dbReference type="Gene3D" id="1.10.10.10">
    <property type="entry name" value="Winged helix-like DNA-binding domain superfamily/Winged helix DNA-binding domain"/>
    <property type="match status" value="1"/>
</dbReference>
<dbReference type="InterPro" id="IPR036390">
    <property type="entry name" value="WH_DNA-bd_sf"/>
</dbReference>
<dbReference type="InterPro" id="IPR005119">
    <property type="entry name" value="LysR_subst-bd"/>
</dbReference>